<feature type="region of interest" description="Disordered" evidence="1">
    <location>
        <begin position="206"/>
        <end position="227"/>
    </location>
</feature>
<evidence type="ECO:0000313" key="4">
    <source>
        <dbReference type="EMBL" id="GGI99727.1"/>
    </source>
</evidence>
<organism evidence="4 5">
    <name type="scientific">Halopseudomonas pertucinogena</name>
    <dbReference type="NCBI Taxonomy" id="86175"/>
    <lineage>
        <taxon>Bacteria</taxon>
        <taxon>Pseudomonadati</taxon>
        <taxon>Pseudomonadota</taxon>
        <taxon>Gammaproteobacteria</taxon>
        <taxon>Pseudomonadales</taxon>
        <taxon>Pseudomonadaceae</taxon>
        <taxon>Halopseudomonas</taxon>
    </lineage>
</organism>
<proteinExistence type="predicted"/>
<dbReference type="RefSeq" id="WP_188636047.1">
    <property type="nucleotide sequence ID" value="NZ_BMNN01000002.1"/>
</dbReference>
<accession>A0ABQ2CP88</accession>
<evidence type="ECO:0000256" key="2">
    <source>
        <dbReference type="SAM" id="Phobius"/>
    </source>
</evidence>
<feature type="transmembrane region" description="Helical" evidence="2">
    <location>
        <begin position="878"/>
        <end position="900"/>
    </location>
</feature>
<dbReference type="Proteomes" id="UP000633263">
    <property type="component" value="Unassembled WGS sequence"/>
</dbReference>
<evidence type="ECO:0000256" key="1">
    <source>
        <dbReference type="SAM" id="MobiDB-lite"/>
    </source>
</evidence>
<keyword evidence="2" id="KW-0472">Membrane</keyword>
<dbReference type="NCBIfam" id="NF041559">
    <property type="entry name" value="BTH_I2691_fam"/>
    <property type="match status" value="1"/>
</dbReference>
<comment type="caution">
    <text evidence="4">The sequence shown here is derived from an EMBL/GenBank/DDBJ whole genome shotgun (WGS) entry which is preliminary data.</text>
</comment>
<sequence>MTSMKMPTNEIADSLQAAFADTPVQFMAACPLQQKEIAIFPVRYALDEAPEAAGEPGPNPIPDTWKGHRDLPVLHNRTYTLRQLRNGWLYVFDQTTETLDEYRVEGAGFQKITSEDGNGGQAEAFLLYPRDHDLRMAYSSVRWTDYTRERMADKVSRERWMRRLDLADYSRSMQALHCAPLKVIADHVADIDVGAAQAVSRFGSTMLPTQADDTDRENKPALGSDSLLGGVPDQDSALFVALDDPLGILEDLSMQAAGPAQALAMFEEQHMHRLTVAQYVEMLSGADFSELQTMLALSPDDFHKFKQKAQRYLDTVLLRQFDGVTGGTVGLWNASEERAALAEEYGEKVVSRVDELTDQWRARDPLRAQVRFEEAQQFVLEKQAELDALQTSLTVCLEDLIVWLEHVQTNTLAIFHDQTDEAQSLSLLEHADAWLGLLSQHETGRAWFIKEYAEPSTLLGLAHYNFDEELASAIDRIAQEYTEQGTLNLELTGSVAKRAQELAGVLSNETIRNSAIFQRLARPTQRAYDTLLKVASQHFEDLWESFEYKLLPAVSAKLGPQWKPVRFIAITVAVQSIVDEYKPYVVVDPEYEQKHARWSRRVLIVSRKLEAQTRVMKTGRPHDQRAAARDVGKLKRELEKLTLEMPARILARGVIHTQTITTEYQQRLIVIETLGRAEFAQQLEAKAREYGGYIKRVNDWVKSNAAKGLTGLITILNIWNFHTAMADAGASGEWTRNDQLAVGNAATTMLSGLVALTMMPLWAKLSQLAGEVVVEQKRISVRLVDAAARYWAPDYSQHKRLFRTFSSRAIVVSGLALIATIIEARQIWGDISASRSETEKLLHMSKLGAVVLMGVPTIAQLGSATIGLFGGAAAGAIFAPWIVIGLAVTGVIYLMLSVIAQSIKLEGMKLWLQRSSWAKSSTGYWPDTEEGNKDELRALQEVLLRPTVLARTRVEDNSPDQNGVWLKILLPPDLAGHRIEILPIMIREGGWFRSDREATYRAGMYTGYFSDGNWVPLGKADEWSSFEMQKLKSSAPAEYHSKDWRVWLVHVPRTRGMDRMELEIRYPPGYDASA</sequence>
<dbReference type="EMBL" id="BMNN01000002">
    <property type="protein sequence ID" value="GGI99727.1"/>
    <property type="molecule type" value="Genomic_DNA"/>
</dbReference>
<dbReference type="InterPro" id="IPR048126">
    <property type="entry name" value="Toxin_VasX"/>
</dbReference>
<name>A0ABQ2CP88_9GAMM</name>
<dbReference type="Pfam" id="PF20249">
    <property type="entry name" value="VasX_N"/>
    <property type="match status" value="1"/>
</dbReference>
<feature type="domain" description="Toxin VasX N-terminal region" evidence="3">
    <location>
        <begin position="30"/>
        <end position="173"/>
    </location>
</feature>
<dbReference type="InterPro" id="IPR046864">
    <property type="entry name" value="VasX_N"/>
</dbReference>
<keyword evidence="2" id="KW-0812">Transmembrane</keyword>
<reference evidence="5" key="1">
    <citation type="journal article" date="2019" name="Int. J. Syst. Evol. Microbiol.">
        <title>The Global Catalogue of Microorganisms (GCM) 10K type strain sequencing project: providing services to taxonomists for standard genome sequencing and annotation.</title>
        <authorList>
            <consortium name="The Broad Institute Genomics Platform"/>
            <consortium name="The Broad Institute Genome Sequencing Center for Infectious Disease"/>
            <person name="Wu L."/>
            <person name="Ma J."/>
        </authorList>
    </citation>
    <scope>NUCLEOTIDE SEQUENCE [LARGE SCALE GENOMIC DNA]</scope>
    <source>
        <strain evidence="5">JCM 11590</strain>
    </source>
</reference>
<dbReference type="CDD" id="cd20708">
    <property type="entry name" value="MIX_IV"/>
    <property type="match status" value="1"/>
</dbReference>
<evidence type="ECO:0000259" key="3">
    <source>
        <dbReference type="Pfam" id="PF20249"/>
    </source>
</evidence>
<gene>
    <name evidence="4" type="ORF">GCM10009083_15620</name>
</gene>
<keyword evidence="5" id="KW-1185">Reference proteome</keyword>
<protein>
    <submittedName>
        <fullName evidence="4">Membrane protein</fullName>
    </submittedName>
</protein>
<evidence type="ECO:0000313" key="5">
    <source>
        <dbReference type="Proteomes" id="UP000633263"/>
    </source>
</evidence>
<keyword evidence="2" id="KW-1133">Transmembrane helix</keyword>
<feature type="transmembrane region" description="Helical" evidence="2">
    <location>
        <begin position="849"/>
        <end position="872"/>
    </location>
</feature>